<keyword evidence="3 6" id="KW-1133">Transmembrane helix</keyword>
<dbReference type="InterPro" id="IPR000615">
    <property type="entry name" value="Bestrophin"/>
</dbReference>
<dbReference type="GO" id="GO:0005254">
    <property type="term" value="F:chloride channel activity"/>
    <property type="evidence" value="ECO:0007669"/>
    <property type="project" value="UniProtKB-KW"/>
</dbReference>
<feature type="signal peptide" evidence="7">
    <location>
        <begin position="1"/>
        <end position="17"/>
    </location>
</feature>
<evidence type="ECO:0000256" key="2">
    <source>
        <dbReference type="ARBA" id="ARBA00022692"/>
    </source>
</evidence>
<evidence type="ECO:0000313" key="8">
    <source>
        <dbReference type="Proteomes" id="UP000887565"/>
    </source>
</evidence>
<keyword evidence="6" id="KW-0813">Transport</keyword>
<dbReference type="PANTHER" id="PTHR10736">
    <property type="entry name" value="BESTROPHIN"/>
    <property type="match status" value="1"/>
</dbReference>
<evidence type="ECO:0000256" key="7">
    <source>
        <dbReference type="SAM" id="SignalP"/>
    </source>
</evidence>
<evidence type="ECO:0000313" key="9">
    <source>
        <dbReference type="WBParaSite" id="nRc.2.0.1.t05828-RA"/>
    </source>
</evidence>
<reference evidence="9" key="1">
    <citation type="submission" date="2022-11" db="UniProtKB">
        <authorList>
            <consortium name="WormBaseParasite"/>
        </authorList>
    </citation>
    <scope>IDENTIFICATION</scope>
</reference>
<evidence type="ECO:0000256" key="5">
    <source>
        <dbReference type="ARBA" id="ARBA00034769"/>
    </source>
</evidence>
<name>A0A915HWN0_ROMCU</name>
<dbReference type="Pfam" id="PF01062">
    <property type="entry name" value="Bestrophin"/>
    <property type="match status" value="1"/>
</dbReference>
<dbReference type="InterPro" id="IPR021134">
    <property type="entry name" value="Bestrophin-like"/>
</dbReference>
<dbReference type="GO" id="GO:0005886">
    <property type="term" value="C:plasma membrane"/>
    <property type="evidence" value="ECO:0007669"/>
    <property type="project" value="UniProtKB-SubCell"/>
</dbReference>
<comment type="function">
    <text evidence="6">Forms chloride channels.</text>
</comment>
<keyword evidence="6" id="KW-0407">Ion channel</keyword>
<keyword evidence="6" id="KW-1003">Cell membrane</keyword>
<dbReference type="AlphaFoldDB" id="A0A915HWN0"/>
<proteinExistence type="inferred from homology"/>
<dbReference type="Proteomes" id="UP000887565">
    <property type="component" value="Unplaced"/>
</dbReference>
<keyword evidence="6" id="KW-0868">Chloride</keyword>
<sequence length="138" mass="16341">MVKKILLLIFPIAETSADSISSLSLLKNMTVTYTSEVATQRIGGFFRFLFRWRGSIYSVIYGEISIFMVLYAILSITYRHLLNDNQKLVFERLCVYFNQFSDYVPVTFVVGFYVARIIARRWTQWENIPWPDKYCFKM</sequence>
<keyword evidence="8" id="KW-1185">Reference proteome</keyword>
<keyword evidence="6" id="KW-0406">Ion transport</keyword>
<dbReference type="WBParaSite" id="nRc.2.0.1.t05828-RA">
    <property type="protein sequence ID" value="nRc.2.0.1.t05828-RA"/>
    <property type="gene ID" value="nRc.2.0.1.g05828"/>
</dbReference>
<accession>A0A915HWN0</accession>
<organism evidence="8 9">
    <name type="scientific">Romanomermis culicivorax</name>
    <name type="common">Nematode worm</name>
    <dbReference type="NCBI Taxonomy" id="13658"/>
    <lineage>
        <taxon>Eukaryota</taxon>
        <taxon>Metazoa</taxon>
        <taxon>Ecdysozoa</taxon>
        <taxon>Nematoda</taxon>
        <taxon>Enoplea</taxon>
        <taxon>Dorylaimia</taxon>
        <taxon>Mermithida</taxon>
        <taxon>Mermithoidea</taxon>
        <taxon>Mermithidae</taxon>
        <taxon>Romanomermis</taxon>
    </lineage>
</organism>
<feature type="transmembrane region" description="Helical" evidence="6">
    <location>
        <begin position="56"/>
        <end position="78"/>
    </location>
</feature>
<keyword evidence="7" id="KW-0732">Signal</keyword>
<keyword evidence="2 6" id="KW-0812">Transmembrane</keyword>
<evidence type="ECO:0000256" key="1">
    <source>
        <dbReference type="ARBA" id="ARBA00004370"/>
    </source>
</evidence>
<protein>
    <recommendedName>
        <fullName evidence="6">Bestrophin homolog</fullName>
    </recommendedName>
</protein>
<keyword evidence="6" id="KW-0869">Chloride channel</keyword>
<comment type="caution">
    <text evidence="6">Lacks conserved residue(s) required for the propagation of feature annotation.</text>
</comment>
<evidence type="ECO:0000256" key="4">
    <source>
        <dbReference type="ARBA" id="ARBA00023136"/>
    </source>
</evidence>
<comment type="subcellular location">
    <subcellularLocation>
        <location evidence="6">Cell membrane</location>
        <topology evidence="6">Multi-pass membrane protein</topology>
    </subcellularLocation>
    <subcellularLocation>
        <location evidence="1">Membrane</location>
    </subcellularLocation>
</comment>
<evidence type="ECO:0000256" key="6">
    <source>
        <dbReference type="RuleBase" id="RU363126"/>
    </source>
</evidence>
<feature type="chain" id="PRO_5037356583" description="Bestrophin homolog" evidence="7">
    <location>
        <begin position="18"/>
        <end position="138"/>
    </location>
</feature>
<comment type="similarity">
    <text evidence="5 6">Belongs to the anion channel-forming bestrophin (TC 1.A.46) family. Calcium-sensitive chloride channel subfamily.</text>
</comment>
<evidence type="ECO:0000256" key="3">
    <source>
        <dbReference type="ARBA" id="ARBA00022989"/>
    </source>
</evidence>
<dbReference type="GO" id="GO:0034707">
    <property type="term" value="C:chloride channel complex"/>
    <property type="evidence" value="ECO:0007669"/>
    <property type="project" value="UniProtKB-KW"/>
</dbReference>
<dbReference type="OMA" id="GEISIFM"/>
<keyword evidence="4 6" id="KW-0472">Membrane</keyword>